<evidence type="ECO:0000313" key="4">
    <source>
        <dbReference type="Proteomes" id="UP001172684"/>
    </source>
</evidence>
<evidence type="ECO:0000313" key="3">
    <source>
        <dbReference type="EMBL" id="KAJ9664292.1"/>
    </source>
</evidence>
<dbReference type="Pfam" id="PF12146">
    <property type="entry name" value="Hydrolase_4"/>
    <property type="match status" value="1"/>
</dbReference>
<evidence type="ECO:0000256" key="1">
    <source>
        <dbReference type="SAM" id="MobiDB-lite"/>
    </source>
</evidence>
<accession>A0ABQ9NUD1</accession>
<evidence type="ECO:0000259" key="2">
    <source>
        <dbReference type="Pfam" id="PF12146"/>
    </source>
</evidence>
<dbReference type="PANTHER" id="PTHR11614">
    <property type="entry name" value="PHOSPHOLIPASE-RELATED"/>
    <property type="match status" value="1"/>
</dbReference>
<gene>
    <name evidence="3" type="ORF">H2201_005284</name>
</gene>
<feature type="compositionally biased region" description="Polar residues" evidence="1">
    <location>
        <begin position="1"/>
        <end position="19"/>
    </location>
</feature>
<dbReference type="InterPro" id="IPR022742">
    <property type="entry name" value="Hydrolase_4"/>
</dbReference>
<protein>
    <recommendedName>
        <fullName evidence="2">Serine aminopeptidase S33 domain-containing protein</fullName>
    </recommendedName>
</protein>
<name>A0ABQ9NUD1_9PEZI</name>
<reference evidence="3" key="1">
    <citation type="submission" date="2022-10" db="EMBL/GenBank/DDBJ databases">
        <title>Culturing micro-colonial fungi from biological soil crusts in the Mojave desert and describing Neophaeococcomyces mojavensis, and introducing the new genera and species Taxawa tesnikishii.</title>
        <authorList>
            <person name="Kurbessoian T."/>
            <person name="Stajich J.E."/>
        </authorList>
    </citation>
    <scope>NUCLEOTIDE SEQUENCE</scope>
    <source>
        <strain evidence="3">TK_1</strain>
    </source>
</reference>
<feature type="region of interest" description="Disordered" evidence="1">
    <location>
        <begin position="1"/>
        <end position="21"/>
    </location>
</feature>
<organism evidence="3 4">
    <name type="scientific">Coniosporium apollinis</name>
    <dbReference type="NCBI Taxonomy" id="61459"/>
    <lineage>
        <taxon>Eukaryota</taxon>
        <taxon>Fungi</taxon>
        <taxon>Dikarya</taxon>
        <taxon>Ascomycota</taxon>
        <taxon>Pezizomycotina</taxon>
        <taxon>Dothideomycetes</taxon>
        <taxon>Dothideomycetes incertae sedis</taxon>
        <taxon>Coniosporium</taxon>
    </lineage>
</organism>
<dbReference type="InterPro" id="IPR051044">
    <property type="entry name" value="MAG_DAG_Lipase"/>
</dbReference>
<proteinExistence type="predicted"/>
<dbReference type="Proteomes" id="UP001172684">
    <property type="component" value="Unassembled WGS sequence"/>
</dbReference>
<dbReference type="EMBL" id="JAPDRL010000038">
    <property type="protein sequence ID" value="KAJ9664292.1"/>
    <property type="molecule type" value="Genomic_DNA"/>
</dbReference>
<dbReference type="Gene3D" id="3.40.50.1820">
    <property type="entry name" value="alpha/beta hydrolase"/>
    <property type="match status" value="1"/>
</dbReference>
<sequence length="316" mass="35326">MSPESYTITESTHTVSSPDPTTLYTKTWKPTTTSPPTALLVFIHGYSDHCNAYGILFPHLASRGIEVRAFDQRGWGRSVRKPADKGDSGGTERVLGDITSFLREVIEDRNSEYKDVPIFLMGHSMGGAEVLHYAATGPEDVKRHIRGYLAEAPLVALHPATRPWGTTVVLGRVAAKIAPKTQKVNKLDEKLLSRDPEVQRAFVEDELCHDTGTLEQLAGMLDRGLALERGNVKIPRDVRSVWISHGTEDGVCEFKAAKDMFERMEVEDKEFKAYQGWYHKLHAEPGEDKRIFADDVADWILARCDQPSSVQARPKL</sequence>
<dbReference type="InterPro" id="IPR029058">
    <property type="entry name" value="AB_hydrolase_fold"/>
</dbReference>
<feature type="domain" description="Serine aminopeptidase S33" evidence="2">
    <location>
        <begin position="35"/>
        <end position="285"/>
    </location>
</feature>
<comment type="caution">
    <text evidence="3">The sequence shown here is derived from an EMBL/GenBank/DDBJ whole genome shotgun (WGS) entry which is preliminary data.</text>
</comment>
<dbReference type="SUPFAM" id="SSF53474">
    <property type="entry name" value="alpha/beta-Hydrolases"/>
    <property type="match status" value="1"/>
</dbReference>
<keyword evidence="4" id="KW-1185">Reference proteome</keyword>